<dbReference type="PANTHER" id="PTHR32114:SF2">
    <property type="entry name" value="ABC TRANSPORTER ABCH.3"/>
    <property type="match status" value="1"/>
</dbReference>
<feature type="compositionally biased region" description="Basic and acidic residues" evidence="2">
    <location>
        <begin position="284"/>
        <end position="304"/>
    </location>
</feature>
<organism evidence="4 5">
    <name type="scientific">Azospirillum oleiclasticum</name>
    <dbReference type="NCBI Taxonomy" id="2735135"/>
    <lineage>
        <taxon>Bacteria</taxon>
        <taxon>Pseudomonadati</taxon>
        <taxon>Pseudomonadota</taxon>
        <taxon>Alphaproteobacteria</taxon>
        <taxon>Rhodospirillales</taxon>
        <taxon>Azospirillaceae</taxon>
        <taxon>Azospirillum</taxon>
    </lineage>
</organism>
<dbReference type="PANTHER" id="PTHR32114">
    <property type="entry name" value="ABC TRANSPORTER ABCH.3"/>
    <property type="match status" value="1"/>
</dbReference>
<protein>
    <submittedName>
        <fullName evidence="4">AAA family ATPase</fullName>
    </submittedName>
</protein>
<accession>A0ABX2TN46</accession>
<dbReference type="SUPFAM" id="SSF52540">
    <property type="entry name" value="P-loop containing nucleoside triphosphate hydrolases"/>
    <property type="match status" value="1"/>
</dbReference>
<evidence type="ECO:0000259" key="3">
    <source>
        <dbReference type="Pfam" id="PF13476"/>
    </source>
</evidence>
<feature type="region of interest" description="Disordered" evidence="2">
    <location>
        <begin position="284"/>
        <end position="327"/>
    </location>
</feature>
<feature type="coiled-coil region" evidence="1">
    <location>
        <begin position="568"/>
        <end position="595"/>
    </location>
</feature>
<proteinExistence type="predicted"/>
<evidence type="ECO:0000256" key="2">
    <source>
        <dbReference type="SAM" id="MobiDB-lite"/>
    </source>
</evidence>
<comment type="caution">
    <text evidence="4">The sequence shown here is derived from an EMBL/GenBank/DDBJ whole genome shotgun (WGS) entry which is preliminary data.</text>
</comment>
<dbReference type="Pfam" id="PF13476">
    <property type="entry name" value="AAA_23"/>
    <property type="match status" value="1"/>
</dbReference>
<feature type="compositionally biased region" description="Basic and acidic residues" evidence="2">
    <location>
        <begin position="311"/>
        <end position="327"/>
    </location>
</feature>
<feature type="coiled-coil region" evidence="1">
    <location>
        <begin position="922"/>
        <end position="949"/>
    </location>
</feature>
<dbReference type="Gene3D" id="3.40.50.300">
    <property type="entry name" value="P-loop containing nucleotide triphosphate hydrolases"/>
    <property type="match status" value="1"/>
</dbReference>
<keyword evidence="5" id="KW-1185">Reference proteome</keyword>
<evidence type="ECO:0000256" key="1">
    <source>
        <dbReference type="SAM" id="Coils"/>
    </source>
</evidence>
<keyword evidence="1" id="KW-0175">Coiled coil</keyword>
<dbReference type="EMBL" id="JABFDB010000069">
    <property type="protein sequence ID" value="NYZ25189.1"/>
    <property type="molecule type" value="Genomic_DNA"/>
</dbReference>
<name>A0ABX2TN46_9PROT</name>
<evidence type="ECO:0000313" key="5">
    <source>
        <dbReference type="Proteomes" id="UP000584642"/>
    </source>
</evidence>
<dbReference type="InterPro" id="IPR027417">
    <property type="entry name" value="P-loop_NTPase"/>
</dbReference>
<dbReference type="RefSeq" id="WP_180286961.1">
    <property type="nucleotide sequence ID" value="NZ_JABFDB010000069.1"/>
</dbReference>
<feature type="non-terminal residue" evidence="4">
    <location>
        <position position="982"/>
    </location>
</feature>
<sequence length="982" mass="104074">MRILAVRGANLASLDGPFAVELADGALARAGLFAITGPTGAGKSTILDALCLALFDSMPRLPKGRGVAAAREGEGDQIQVSDVRAVLRRGAGHGFAEVDFIGRDGAAYRARWEVRRARQRARGLLQPQGMSLTSLDGSRRFGDRKGEVLAEIEVRLGLSFEQFRRSVLLAQGDFATFLKAPAKERSALLELLTGTEIYSRISAAAFERCARERRGLDELEARRGAIAVLPDDKRAALEADAQAQADAVAALETAVQAARDAVAWHERDARLAAGVAAAEAESEAAKRTAADAQPRRDSLAEHRAALPLRQPLDDADRTAADHRESEAARARAAEALVQARQRLAVTGEAHADARRTFERAVARRAEVEPEIERALALDGQIATLNAEQAEAQAEHDGAAARRAAAEQAAEALEQELAALRKALAALDDRLAAERDLEPVAAEWGRWDSGLARVIDATTTGRDADERLHRCTAAVAEHETALADLESACAVATTARDGASAAAEAIREEPAPALAEVGRRRDALARRRDALTDLAGLARTGSRVTAALREAEAERGACHAAAETAATGERDAELAVARAESALTEAEATLRRLHLARSQDVQALRAELREGEPCPVCGADHHPFADSAAEAALARLDAEQEERVSALRAERTAGVEARAGQRTARKAALDRAAALARQIAILTAERVGMAERWTTVAAATDEGLPPEPWSDGAADAVTARLAVVGAELAAVARDEALALDRQSRLDRADAALRGAEAALTATATALESRRRDRDAAGHALAIAGNDRDRATATRDAALAELAKPFAGLPGWREALAADAAGFRTRCAARVQGFRRTRSDRDERASAIEAAAAELAGRKAEREAARQADALAARRAGALADRLAELGTARGRLLGGRSVAAVRAELETERIEADRRVELRTVERQDAASRLSAAEQEIATREEAARRCEERAAAAARALETASAAAGITAAEARRRLARGDGWL</sequence>
<feature type="coiled-coil region" evidence="1">
    <location>
        <begin position="381"/>
        <end position="436"/>
    </location>
</feature>
<dbReference type="Proteomes" id="UP000584642">
    <property type="component" value="Unassembled WGS sequence"/>
</dbReference>
<feature type="domain" description="Rad50/SbcC-type AAA" evidence="3">
    <location>
        <begin position="29"/>
        <end position="200"/>
    </location>
</feature>
<reference evidence="4 5" key="1">
    <citation type="submission" date="2020-05" db="EMBL/GenBank/DDBJ databases">
        <title>Azospirillum oleiclasticum sp. nov, a nitrogen-fixing and heavy crude oil-emulsifying bacterium isolated from the crude oil of Yumen Oilfield.</title>
        <authorList>
            <person name="Wu D."/>
            <person name="Cai M."/>
            <person name="Zhang X."/>
        </authorList>
    </citation>
    <scope>NUCLEOTIDE SEQUENCE [LARGE SCALE GENOMIC DNA]</scope>
    <source>
        <strain evidence="4 5">ROY-1-1-2</strain>
    </source>
</reference>
<gene>
    <name evidence="4" type="ORF">HND93_36300</name>
</gene>
<dbReference type="InterPro" id="IPR038729">
    <property type="entry name" value="Rad50/SbcC_AAA"/>
</dbReference>
<evidence type="ECO:0000313" key="4">
    <source>
        <dbReference type="EMBL" id="NYZ25189.1"/>
    </source>
</evidence>